<dbReference type="PROSITE" id="PS51292">
    <property type="entry name" value="ZF_RING_CH"/>
    <property type="match status" value="1"/>
</dbReference>
<keyword evidence="5" id="KW-0863">Zinc-finger</keyword>
<keyword evidence="9 11" id="KW-0472">Membrane</keyword>
<keyword evidence="4" id="KW-0479">Metal-binding</keyword>
<evidence type="ECO:0000313" key="13">
    <source>
        <dbReference type="EMBL" id="EDO31642.1"/>
    </source>
</evidence>
<evidence type="ECO:0000256" key="10">
    <source>
        <dbReference type="SAM" id="MobiDB-lite"/>
    </source>
</evidence>
<dbReference type="SMART" id="SM00744">
    <property type="entry name" value="RINGv"/>
    <property type="match status" value="1"/>
</dbReference>
<dbReference type="PANTHER" id="PTHR46065">
    <property type="entry name" value="E3 UBIQUITIN-PROTEIN LIGASE MARCH 2/3 FAMILY MEMBER"/>
    <property type="match status" value="1"/>
</dbReference>
<keyword evidence="3 11" id="KW-0812">Transmembrane</keyword>
<dbReference type="AlphaFoldDB" id="A7SXB2"/>
<dbReference type="GO" id="GO:0016020">
    <property type="term" value="C:membrane"/>
    <property type="evidence" value="ECO:0007669"/>
    <property type="project" value="UniProtKB-SubCell"/>
</dbReference>
<reference evidence="13 14" key="1">
    <citation type="journal article" date="2007" name="Science">
        <title>Sea anemone genome reveals ancestral eumetazoan gene repertoire and genomic organization.</title>
        <authorList>
            <person name="Putnam N.H."/>
            <person name="Srivastava M."/>
            <person name="Hellsten U."/>
            <person name="Dirks B."/>
            <person name="Chapman J."/>
            <person name="Salamov A."/>
            <person name="Terry A."/>
            <person name="Shapiro H."/>
            <person name="Lindquist E."/>
            <person name="Kapitonov V.V."/>
            <person name="Jurka J."/>
            <person name="Genikhovich G."/>
            <person name="Grigoriev I.V."/>
            <person name="Lucas S.M."/>
            <person name="Steele R.E."/>
            <person name="Finnerty J.R."/>
            <person name="Technau U."/>
            <person name="Martindale M.Q."/>
            <person name="Rokhsar D.S."/>
        </authorList>
    </citation>
    <scope>NUCLEOTIDE SEQUENCE [LARGE SCALE GENOMIC DNA]</scope>
    <source>
        <strain evidence="14">CH2 X CH6</strain>
    </source>
</reference>
<dbReference type="InParanoid" id="A7SXB2"/>
<dbReference type="STRING" id="45351.A7SXB2"/>
<dbReference type="PANTHER" id="PTHR46065:SF3">
    <property type="entry name" value="FI20425P1"/>
    <property type="match status" value="1"/>
</dbReference>
<evidence type="ECO:0000256" key="1">
    <source>
        <dbReference type="ARBA" id="ARBA00004141"/>
    </source>
</evidence>
<proteinExistence type="predicted"/>
<dbReference type="InterPro" id="IPR013083">
    <property type="entry name" value="Znf_RING/FYVE/PHD"/>
</dbReference>
<evidence type="ECO:0000256" key="5">
    <source>
        <dbReference type="ARBA" id="ARBA00022771"/>
    </source>
</evidence>
<feature type="domain" description="RING-CH-type" evidence="12">
    <location>
        <begin position="60"/>
        <end position="124"/>
    </location>
</feature>
<organism evidence="13 14">
    <name type="scientific">Nematostella vectensis</name>
    <name type="common">Starlet sea anemone</name>
    <dbReference type="NCBI Taxonomy" id="45351"/>
    <lineage>
        <taxon>Eukaryota</taxon>
        <taxon>Metazoa</taxon>
        <taxon>Cnidaria</taxon>
        <taxon>Anthozoa</taxon>
        <taxon>Hexacorallia</taxon>
        <taxon>Actiniaria</taxon>
        <taxon>Edwardsiidae</taxon>
        <taxon>Nematostella</taxon>
    </lineage>
</organism>
<keyword evidence="8 11" id="KW-1133">Transmembrane helix</keyword>
<feature type="transmembrane region" description="Helical" evidence="11">
    <location>
        <begin position="179"/>
        <end position="206"/>
    </location>
</feature>
<dbReference type="InterPro" id="IPR011016">
    <property type="entry name" value="Znf_RING-CH"/>
</dbReference>
<comment type="subcellular location">
    <subcellularLocation>
        <location evidence="1">Membrane</location>
        <topology evidence="1">Multi-pass membrane protein</topology>
    </subcellularLocation>
</comment>
<feature type="compositionally biased region" description="Basic and acidic residues" evidence="10">
    <location>
        <begin position="273"/>
        <end position="288"/>
    </location>
</feature>
<dbReference type="eggNOG" id="KOG1609">
    <property type="taxonomic scope" value="Eukaryota"/>
</dbReference>
<dbReference type="PhylomeDB" id="A7SXB2"/>
<evidence type="ECO:0000256" key="6">
    <source>
        <dbReference type="ARBA" id="ARBA00022786"/>
    </source>
</evidence>
<feature type="transmembrane region" description="Helical" evidence="11">
    <location>
        <begin position="143"/>
        <end position="167"/>
    </location>
</feature>
<dbReference type="Gene3D" id="3.30.40.10">
    <property type="entry name" value="Zinc/RING finger domain, C3HC4 (zinc finger)"/>
    <property type="match status" value="1"/>
</dbReference>
<evidence type="ECO:0000256" key="2">
    <source>
        <dbReference type="ARBA" id="ARBA00022679"/>
    </source>
</evidence>
<keyword evidence="6" id="KW-0833">Ubl conjugation pathway</keyword>
<dbReference type="GO" id="GO:0016567">
    <property type="term" value="P:protein ubiquitination"/>
    <property type="evidence" value="ECO:0000318"/>
    <property type="project" value="GO_Central"/>
</dbReference>
<feature type="region of interest" description="Disordered" evidence="10">
    <location>
        <begin position="258"/>
        <end position="304"/>
    </location>
</feature>
<keyword evidence="7" id="KW-0862">Zinc</keyword>
<protein>
    <recommendedName>
        <fullName evidence="12">RING-CH-type domain-containing protein</fullName>
    </recommendedName>
</protein>
<keyword evidence="2" id="KW-0808">Transferase</keyword>
<accession>A7SXB2</accession>
<keyword evidence="14" id="KW-1185">Reference proteome</keyword>
<gene>
    <name evidence="13" type="ORF">NEMVEDRAFT_v1g218952</name>
</gene>
<sequence length="304" mass="35107">MGVTMGVYCDVAFQRNRQNSHFFVSSNGKLYSKTIFKRQYIENTMTHLDAIDDPFMTTIGLEDDEPMCRICQNTVQRMIGKEELIKPCLCNGTLGYAHRSCMEQWLTLTEKKKCTICEFTFKTKTVLKPITQWTWLPMTTEDIIMLVGTILSQLTVLLQLGALFYVSSKHYLGECPTPLAVAICGIVIALPWTIVITVGVTANLILSSYWETWRKLNKKADICFRLAQEELLKEAKRGKVRAETMGSMEIEVKDFFSETVNEEKSRKSSHSKSRTEKECGKEEEWKRERSPKRHHKRHSKEKKL</sequence>
<evidence type="ECO:0000256" key="3">
    <source>
        <dbReference type="ARBA" id="ARBA00022692"/>
    </source>
</evidence>
<evidence type="ECO:0000256" key="4">
    <source>
        <dbReference type="ARBA" id="ARBA00022723"/>
    </source>
</evidence>
<dbReference type="EMBL" id="DS469883">
    <property type="protein sequence ID" value="EDO31642.1"/>
    <property type="molecule type" value="Genomic_DNA"/>
</dbReference>
<feature type="compositionally biased region" description="Basic residues" evidence="10">
    <location>
        <begin position="289"/>
        <end position="304"/>
    </location>
</feature>
<evidence type="ECO:0000259" key="12">
    <source>
        <dbReference type="PROSITE" id="PS51292"/>
    </source>
</evidence>
<name>A7SXB2_NEMVE</name>
<evidence type="ECO:0000313" key="14">
    <source>
        <dbReference type="Proteomes" id="UP000001593"/>
    </source>
</evidence>
<dbReference type="HOGENOM" id="CLU_916163_0_0_1"/>
<evidence type="ECO:0000256" key="9">
    <source>
        <dbReference type="ARBA" id="ARBA00023136"/>
    </source>
</evidence>
<dbReference type="GO" id="GO:0004842">
    <property type="term" value="F:ubiquitin-protein transferase activity"/>
    <property type="evidence" value="ECO:0000318"/>
    <property type="project" value="GO_Central"/>
</dbReference>
<dbReference type="Proteomes" id="UP000001593">
    <property type="component" value="Unassembled WGS sequence"/>
</dbReference>
<dbReference type="Pfam" id="PF12906">
    <property type="entry name" value="RINGv"/>
    <property type="match status" value="1"/>
</dbReference>
<dbReference type="SUPFAM" id="SSF57850">
    <property type="entry name" value="RING/U-box"/>
    <property type="match status" value="1"/>
</dbReference>
<evidence type="ECO:0000256" key="11">
    <source>
        <dbReference type="SAM" id="Phobius"/>
    </source>
</evidence>
<evidence type="ECO:0000256" key="8">
    <source>
        <dbReference type="ARBA" id="ARBA00022989"/>
    </source>
</evidence>
<dbReference type="GO" id="GO:0008270">
    <property type="term" value="F:zinc ion binding"/>
    <property type="evidence" value="ECO:0007669"/>
    <property type="project" value="UniProtKB-KW"/>
</dbReference>
<evidence type="ECO:0000256" key="7">
    <source>
        <dbReference type="ARBA" id="ARBA00022833"/>
    </source>
</evidence>